<keyword evidence="6" id="KW-0813">Transport</keyword>
<evidence type="ECO:0000256" key="6">
    <source>
        <dbReference type="RuleBase" id="RU361157"/>
    </source>
</evidence>
<feature type="transmembrane region" description="Helical" evidence="6">
    <location>
        <begin position="107"/>
        <end position="129"/>
    </location>
</feature>
<feature type="transmembrane region" description="Helical" evidence="6">
    <location>
        <begin position="223"/>
        <end position="243"/>
    </location>
</feature>
<dbReference type="Proteomes" id="UP000642070">
    <property type="component" value="Unassembled WGS sequence"/>
</dbReference>
<name>A0A917X5D4_9ACTN</name>
<organism evidence="8 9">
    <name type="scientific">Dactylosporangium sucinum</name>
    <dbReference type="NCBI Taxonomy" id="1424081"/>
    <lineage>
        <taxon>Bacteria</taxon>
        <taxon>Bacillati</taxon>
        <taxon>Actinomycetota</taxon>
        <taxon>Actinomycetes</taxon>
        <taxon>Micromonosporales</taxon>
        <taxon>Micromonosporaceae</taxon>
        <taxon>Dactylosporangium</taxon>
    </lineage>
</organism>
<comment type="caution">
    <text evidence="8">The sequence shown here is derived from an EMBL/GenBank/DDBJ whole genome shotgun (WGS) entry which is preliminary data.</text>
</comment>
<keyword evidence="6" id="KW-1003">Cell membrane</keyword>
<comment type="similarity">
    <text evidence="6">Belongs to the ABC-2 integral membrane protein family.</text>
</comment>
<dbReference type="InterPro" id="IPR051784">
    <property type="entry name" value="Nod_factor_ABC_transporter"/>
</dbReference>
<evidence type="ECO:0000313" key="9">
    <source>
        <dbReference type="Proteomes" id="UP000642070"/>
    </source>
</evidence>
<dbReference type="AlphaFoldDB" id="A0A917X5D4"/>
<protein>
    <recommendedName>
        <fullName evidence="6">Transport permease protein</fullName>
    </recommendedName>
</protein>
<keyword evidence="5" id="KW-0046">Antibiotic resistance</keyword>
<accession>A0A917X5D4</accession>
<dbReference type="InterPro" id="IPR013525">
    <property type="entry name" value="ABC2_TM"/>
</dbReference>
<dbReference type="PROSITE" id="PS51012">
    <property type="entry name" value="ABC_TM2"/>
    <property type="match status" value="1"/>
</dbReference>
<evidence type="ECO:0000259" key="7">
    <source>
        <dbReference type="PROSITE" id="PS51012"/>
    </source>
</evidence>
<evidence type="ECO:0000313" key="8">
    <source>
        <dbReference type="EMBL" id="GGM79686.1"/>
    </source>
</evidence>
<feature type="transmembrane region" description="Helical" evidence="6">
    <location>
        <begin position="167"/>
        <end position="187"/>
    </location>
</feature>
<dbReference type="PANTHER" id="PTHR43229">
    <property type="entry name" value="NODULATION PROTEIN J"/>
    <property type="match status" value="1"/>
</dbReference>
<dbReference type="EMBL" id="BMPI01000081">
    <property type="protein sequence ID" value="GGM79686.1"/>
    <property type="molecule type" value="Genomic_DNA"/>
</dbReference>
<evidence type="ECO:0000256" key="4">
    <source>
        <dbReference type="ARBA" id="ARBA00023136"/>
    </source>
</evidence>
<dbReference type="GO" id="GO:0046677">
    <property type="term" value="P:response to antibiotic"/>
    <property type="evidence" value="ECO:0007669"/>
    <property type="project" value="UniProtKB-KW"/>
</dbReference>
<evidence type="ECO:0000256" key="3">
    <source>
        <dbReference type="ARBA" id="ARBA00022989"/>
    </source>
</evidence>
<evidence type="ECO:0000256" key="2">
    <source>
        <dbReference type="ARBA" id="ARBA00022692"/>
    </source>
</evidence>
<reference evidence="8" key="1">
    <citation type="journal article" date="2014" name="Int. J. Syst. Evol. Microbiol.">
        <title>Complete genome sequence of Corynebacterium casei LMG S-19264T (=DSM 44701T), isolated from a smear-ripened cheese.</title>
        <authorList>
            <consortium name="US DOE Joint Genome Institute (JGI-PGF)"/>
            <person name="Walter F."/>
            <person name="Albersmeier A."/>
            <person name="Kalinowski J."/>
            <person name="Ruckert C."/>
        </authorList>
    </citation>
    <scope>NUCLEOTIDE SEQUENCE</scope>
    <source>
        <strain evidence="8">JCM 19831</strain>
    </source>
</reference>
<dbReference type="InterPro" id="IPR000412">
    <property type="entry name" value="ABC_2_transport"/>
</dbReference>
<comment type="subcellular location">
    <subcellularLocation>
        <location evidence="6">Cell membrane</location>
        <topology evidence="6">Multi-pass membrane protein</topology>
    </subcellularLocation>
    <subcellularLocation>
        <location evidence="1">Membrane</location>
        <topology evidence="1">Multi-pass membrane protein</topology>
    </subcellularLocation>
</comment>
<evidence type="ECO:0000256" key="5">
    <source>
        <dbReference type="ARBA" id="ARBA00023251"/>
    </source>
</evidence>
<proteinExistence type="inferred from homology"/>
<feature type="transmembrane region" description="Helical" evidence="6">
    <location>
        <begin position="135"/>
        <end position="160"/>
    </location>
</feature>
<feature type="transmembrane region" description="Helical" evidence="6">
    <location>
        <begin position="63"/>
        <end position="86"/>
    </location>
</feature>
<keyword evidence="9" id="KW-1185">Reference proteome</keyword>
<dbReference type="PRINTS" id="PR00164">
    <property type="entry name" value="ABC2TRNSPORT"/>
</dbReference>
<keyword evidence="3 6" id="KW-1133">Transmembrane helix</keyword>
<dbReference type="PIRSF" id="PIRSF006648">
    <property type="entry name" value="DrrB"/>
    <property type="match status" value="1"/>
</dbReference>
<feature type="transmembrane region" description="Helical" evidence="6">
    <location>
        <begin position="21"/>
        <end position="43"/>
    </location>
</feature>
<dbReference type="RefSeq" id="WP_190256810.1">
    <property type="nucleotide sequence ID" value="NZ_BMPI01000081.1"/>
</dbReference>
<dbReference type="Pfam" id="PF01061">
    <property type="entry name" value="ABC2_membrane"/>
    <property type="match status" value="1"/>
</dbReference>
<evidence type="ECO:0000256" key="1">
    <source>
        <dbReference type="ARBA" id="ARBA00004141"/>
    </source>
</evidence>
<keyword evidence="2 6" id="KW-0812">Transmembrane</keyword>
<dbReference type="PANTHER" id="PTHR43229:SF2">
    <property type="entry name" value="NODULATION PROTEIN J"/>
    <property type="match status" value="1"/>
</dbReference>
<reference evidence="8" key="2">
    <citation type="submission" date="2020-09" db="EMBL/GenBank/DDBJ databases">
        <authorList>
            <person name="Sun Q."/>
            <person name="Ohkuma M."/>
        </authorList>
    </citation>
    <scope>NUCLEOTIDE SEQUENCE</scope>
    <source>
        <strain evidence="8">JCM 19831</strain>
    </source>
</reference>
<dbReference type="GO" id="GO:0043190">
    <property type="term" value="C:ATP-binding cassette (ABC) transporter complex"/>
    <property type="evidence" value="ECO:0007669"/>
    <property type="project" value="InterPro"/>
</dbReference>
<keyword evidence="4 6" id="KW-0472">Membrane</keyword>
<dbReference type="GO" id="GO:0140359">
    <property type="term" value="F:ABC-type transporter activity"/>
    <property type="evidence" value="ECO:0007669"/>
    <property type="project" value="InterPro"/>
</dbReference>
<sequence>MATLAALEYHLVSYRRTWRSSVFSSFALPAMFLVAMGITVGHYVDARSTAIGVPYLDYIGPGLLASTALQVAIGESTWPVFSAFNWNRTYHAMRASPLTSGAIVRGHLLYILLRVLLAAAGFLLVLLPFGALHSWWALATPLPALLVGLACAAPCFAFAAAVDNDGFFAVLFRLAVVPMTLFSGVFFPVADLPGPARALAYVSPLWHGVELCRAATLGTATAWGVPLHTLVLVAWSAAGYALAVRSFTRKLED</sequence>
<dbReference type="InterPro" id="IPR047817">
    <property type="entry name" value="ABC2_TM_bact-type"/>
</dbReference>
<gene>
    <name evidence="8" type="ORF">GCM10007977_096510</name>
</gene>
<feature type="domain" description="ABC transmembrane type-2" evidence="7">
    <location>
        <begin position="20"/>
        <end position="250"/>
    </location>
</feature>